<dbReference type="EMBL" id="JAAAUY010000047">
    <property type="protein sequence ID" value="KAF9336777.1"/>
    <property type="molecule type" value="Genomic_DNA"/>
</dbReference>
<evidence type="ECO:0000313" key="2">
    <source>
        <dbReference type="EMBL" id="KAF9336777.1"/>
    </source>
</evidence>
<dbReference type="PANTHER" id="PTHR34292:SF2">
    <property type="entry name" value="OUTER SPORE WALL PROTEIN LDS1"/>
    <property type="match status" value="1"/>
</dbReference>
<feature type="compositionally biased region" description="Polar residues" evidence="1">
    <location>
        <begin position="133"/>
        <end position="148"/>
    </location>
</feature>
<feature type="compositionally biased region" description="Polar residues" evidence="1">
    <location>
        <begin position="84"/>
        <end position="94"/>
    </location>
</feature>
<feature type="region of interest" description="Disordered" evidence="1">
    <location>
        <begin position="80"/>
        <end position="161"/>
    </location>
</feature>
<name>A0A9P5VQE1_9FUNG</name>
<dbReference type="InterPro" id="IPR052786">
    <property type="entry name" value="Spore_wall_assembly"/>
</dbReference>
<sequence>MINGWVLTFGLRFHYDAEIRNISVLQSRKEAWARRSDFTKFGSVAVGLELIPLANLLFLWTNIVGAALWVADEIEKEEARLRQEQSSSSLIPQQPNRDSPPGSGPSPVFPNNGQFNNQLSNQFNNQNNMNSQYAPGQHSTPNPYNNQGAAMVPPKDRQHPQ</sequence>
<dbReference type="Proteomes" id="UP000696485">
    <property type="component" value="Unassembled WGS sequence"/>
</dbReference>
<dbReference type="AlphaFoldDB" id="A0A9P5VQE1"/>
<comment type="caution">
    <text evidence="2">The sequence shown here is derived from an EMBL/GenBank/DDBJ whole genome shotgun (WGS) entry which is preliminary data.</text>
</comment>
<dbReference type="PANTHER" id="PTHR34292">
    <property type="entry name" value="OUTER SPORE WALL PROTEIN LDS1"/>
    <property type="match status" value="1"/>
</dbReference>
<gene>
    <name evidence="2" type="ORF">BG006_007425</name>
</gene>
<protein>
    <submittedName>
        <fullName evidence="2">Uncharacterized protein</fullName>
    </submittedName>
</protein>
<keyword evidence="3" id="KW-1185">Reference proteome</keyword>
<evidence type="ECO:0000313" key="3">
    <source>
        <dbReference type="Proteomes" id="UP000696485"/>
    </source>
</evidence>
<reference evidence="2" key="1">
    <citation type="journal article" date="2020" name="Fungal Divers.">
        <title>Resolving the Mortierellaceae phylogeny through synthesis of multi-gene phylogenetics and phylogenomics.</title>
        <authorList>
            <person name="Vandepol N."/>
            <person name="Liber J."/>
            <person name="Desiro A."/>
            <person name="Na H."/>
            <person name="Kennedy M."/>
            <person name="Barry K."/>
            <person name="Grigoriev I.V."/>
            <person name="Miller A.N."/>
            <person name="O'Donnell K."/>
            <person name="Stajich J.E."/>
            <person name="Bonito G."/>
        </authorList>
    </citation>
    <scope>NUCLEOTIDE SEQUENCE</scope>
    <source>
        <strain evidence="2">NVP1</strain>
    </source>
</reference>
<proteinExistence type="predicted"/>
<accession>A0A9P5VQE1</accession>
<evidence type="ECO:0000256" key="1">
    <source>
        <dbReference type="SAM" id="MobiDB-lite"/>
    </source>
</evidence>
<organism evidence="2 3">
    <name type="scientific">Podila minutissima</name>
    <dbReference type="NCBI Taxonomy" id="64525"/>
    <lineage>
        <taxon>Eukaryota</taxon>
        <taxon>Fungi</taxon>
        <taxon>Fungi incertae sedis</taxon>
        <taxon>Mucoromycota</taxon>
        <taxon>Mortierellomycotina</taxon>
        <taxon>Mortierellomycetes</taxon>
        <taxon>Mortierellales</taxon>
        <taxon>Mortierellaceae</taxon>
        <taxon>Podila</taxon>
    </lineage>
</organism>
<feature type="compositionally biased region" description="Low complexity" evidence="1">
    <location>
        <begin position="109"/>
        <end position="132"/>
    </location>
</feature>